<dbReference type="InterPro" id="IPR001095">
    <property type="entry name" value="Acetyl_CoA_COase_a_su"/>
</dbReference>
<evidence type="ECO:0000259" key="11">
    <source>
        <dbReference type="PROSITE" id="PS50989"/>
    </source>
</evidence>
<keyword evidence="12" id="KW-0436">Ligase</keyword>
<keyword evidence="10" id="KW-0963">Cytoplasm</keyword>
<evidence type="ECO:0000256" key="2">
    <source>
        <dbReference type="ARBA" id="ARBA00022516"/>
    </source>
</evidence>
<dbReference type="EMBL" id="VBOT01000204">
    <property type="protein sequence ID" value="TMQ47070.1"/>
    <property type="molecule type" value="Genomic_DNA"/>
</dbReference>
<comment type="subcellular location">
    <subcellularLocation>
        <location evidence="10">Cytoplasm</location>
    </subcellularLocation>
</comment>
<dbReference type="GO" id="GO:0006633">
    <property type="term" value="P:fatty acid biosynthetic process"/>
    <property type="evidence" value="ECO:0007669"/>
    <property type="project" value="UniProtKB-KW"/>
</dbReference>
<dbReference type="GO" id="GO:2001295">
    <property type="term" value="P:malonyl-CoA biosynthetic process"/>
    <property type="evidence" value="ECO:0007669"/>
    <property type="project" value="UniProtKB-UniRule"/>
</dbReference>
<comment type="pathway">
    <text evidence="1 10">Lipid metabolism; malonyl-CoA biosynthesis; malonyl-CoA from acetyl-CoA: step 1/1.</text>
</comment>
<dbReference type="GO" id="GO:0005524">
    <property type="term" value="F:ATP binding"/>
    <property type="evidence" value="ECO:0007669"/>
    <property type="project" value="UniProtKB-KW"/>
</dbReference>
<feature type="domain" description="CoA carboxyltransferase C-terminal" evidence="11">
    <location>
        <begin position="38"/>
        <end position="292"/>
    </location>
</feature>
<evidence type="ECO:0000256" key="7">
    <source>
        <dbReference type="ARBA" id="ARBA00023098"/>
    </source>
</evidence>
<dbReference type="PROSITE" id="PS50989">
    <property type="entry name" value="COA_CT_CTER"/>
    <property type="match status" value="1"/>
</dbReference>
<keyword evidence="5 10" id="KW-0276">Fatty acid metabolism</keyword>
<dbReference type="NCBIfam" id="TIGR00513">
    <property type="entry name" value="accA"/>
    <property type="match status" value="1"/>
</dbReference>
<comment type="function">
    <text evidence="10">Component of the acetyl coenzyme A carboxylase (ACC) complex. First, biotin carboxylase catalyzes the carboxylation of biotin on its carrier protein (BCCP) and then the CO(2) group is transferred by the carboxyltransferase to acetyl-CoA to form malonyl-CoA.</text>
</comment>
<dbReference type="PANTHER" id="PTHR42853:SF3">
    <property type="entry name" value="ACETYL-COENZYME A CARBOXYLASE CARBOXYL TRANSFERASE SUBUNIT ALPHA, CHLOROPLASTIC"/>
    <property type="match status" value="1"/>
</dbReference>
<dbReference type="EC" id="2.1.3.15" evidence="10"/>
<keyword evidence="8 10" id="KW-0275">Fatty acid biosynthesis</keyword>
<keyword evidence="2 10" id="KW-0444">Lipid biosynthesis</keyword>
<dbReference type="GO" id="GO:0016743">
    <property type="term" value="F:carboxyl- or carbamoyltransferase activity"/>
    <property type="evidence" value="ECO:0007669"/>
    <property type="project" value="UniProtKB-UniRule"/>
</dbReference>
<dbReference type="NCBIfam" id="NF041504">
    <property type="entry name" value="AccA_sub"/>
    <property type="match status" value="1"/>
</dbReference>
<evidence type="ECO:0000256" key="6">
    <source>
        <dbReference type="ARBA" id="ARBA00022840"/>
    </source>
</evidence>
<evidence type="ECO:0000256" key="10">
    <source>
        <dbReference type="HAMAP-Rule" id="MF_00823"/>
    </source>
</evidence>
<accession>A0A538S6T0</accession>
<dbReference type="UniPathway" id="UPA00655">
    <property type="reaction ID" value="UER00711"/>
</dbReference>
<dbReference type="GO" id="GO:0003989">
    <property type="term" value="F:acetyl-CoA carboxylase activity"/>
    <property type="evidence" value="ECO:0007669"/>
    <property type="project" value="InterPro"/>
</dbReference>
<comment type="subunit">
    <text evidence="10">Acetyl-CoA carboxylase is a heterohexamer composed of biotin carboxyl carrier protein (AccB), biotin carboxylase (AccC) and two subunits each of ACCase subunit alpha (AccA) and ACCase subunit beta (AccD).</text>
</comment>
<keyword evidence="3 10" id="KW-0808">Transferase</keyword>
<dbReference type="PRINTS" id="PR01069">
    <property type="entry name" value="ACCCTRFRASEA"/>
</dbReference>
<proteinExistence type="inferred from homology"/>
<dbReference type="Proteomes" id="UP000320184">
    <property type="component" value="Unassembled WGS sequence"/>
</dbReference>
<evidence type="ECO:0000256" key="3">
    <source>
        <dbReference type="ARBA" id="ARBA00022679"/>
    </source>
</evidence>
<comment type="catalytic activity">
    <reaction evidence="9 10">
        <text>N(6)-carboxybiotinyl-L-lysyl-[protein] + acetyl-CoA = N(6)-biotinyl-L-lysyl-[protein] + malonyl-CoA</text>
        <dbReference type="Rhea" id="RHEA:54728"/>
        <dbReference type="Rhea" id="RHEA-COMP:10505"/>
        <dbReference type="Rhea" id="RHEA-COMP:10506"/>
        <dbReference type="ChEBI" id="CHEBI:57288"/>
        <dbReference type="ChEBI" id="CHEBI:57384"/>
        <dbReference type="ChEBI" id="CHEBI:83144"/>
        <dbReference type="ChEBI" id="CHEBI:83145"/>
        <dbReference type="EC" id="2.1.3.15"/>
    </reaction>
</comment>
<dbReference type="HAMAP" id="MF_00823">
    <property type="entry name" value="AcetylCoA_CT_alpha"/>
    <property type="match status" value="1"/>
</dbReference>
<dbReference type="SUPFAM" id="SSF52096">
    <property type="entry name" value="ClpP/crotonase"/>
    <property type="match status" value="1"/>
</dbReference>
<evidence type="ECO:0000256" key="8">
    <source>
        <dbReference type="ARBA" id="ARBA00023160"/>
    </source>
</evidence>
<dbReference type="AlphaFoldDB" id="A0A538S6T0"/>
<keyword evidence="7 10" id="KW-0443">Lipid metabolism</keyword>
<gene>
    <name evidence="10" type="primary">accA</name>
    <name evidence="12" type="ORF">E6K73_14200</name>
</gene>
<evidence type="ECO:0000313" key="13">
    <source>
        <dbReference type="Proteomes" id="UP000320184"/>
    </source>
</evidence>
<dbReference type="Pfam" id="PF03255">
    <property type="entry name" value="ACCA"/>
    <property type="match status" value="1"/>
</dbReference>
<comment type="similarity">
    <text evidence="10">Belongs to the AccA family.</text>
</comment>
<comment type="caution">
    <text evidence="12">The sequence shown here is derived from an EMBL/GenBank/DDBJ whole genome shotgun (WGS) entry which is preliminary data.</text>
</comment>
<dbReference type="InterPro" id="IPR011763">
    <property type="entry name" value="COA_CT_C"/>
</dbReference>
<dbReference type="PANTHER" id="PTHR42853">
    <property type="entry name" value="ACETYL-COENZYME A CARBOXYLASE CARBOXYL TRANSFERASE SUBUNIT ALPHA"/>
    <property type="match status" value="1"/>
</dbReference>
<dbReference type="NCBIfam" id="NF004344">
    <property type="entry name" value="PRK05724.1"/>
    <property type="match status" value="1"/>
</dbReference>
<evidence type="ECO:0000256" key="4">
    <source>
        <dbReference type="ARBA" id="ARBA00022741"/>
    </source>
</evidence>
<keyword evidence="4 10" id="KW-0547">Nucleotide-binding</keyword>
<dbReference type="Gene3D" id="3.90.226.10">
    <property type="entry name" value="2-enoyl-CoA Hydratase, Chain A, domain 1"/>
    <property type="match status" value="1"/>
</dbReference>
<reference evidence="12 13" key="1">
    <citation type="journal article" date="2019" name="Nat. Microbiol.">
        <title>Mediterranean grassland soil C-N compound turnover is dependent on rainfall and depth, and is mediated by genomically divergent microorganisms.</title>
        <authorList>
            <person name="Diamond S."/>
            <person name="Andeer P.F."/>
            <person name="Li Z."/>
            <person name="Crits-Christoph A."/>
            <person name="Burstein D."/>
            <person name="Anantharaman K."/>
            <person name="Lane K.R."/>
            <person name="Thomas B.C."/>
            <person name="Pan C."/>
            <person name="Northen T.R."/>
            <person name="Banfield J.F."/>
        </authorList>
    </citation>
    <scope>NUCLEOTIDE SEQUENCE [LARGE SCALE GENOMIC DNA]</scope>
    <source>
        <strain evidence="12">WS_3</strain>
    </source>
</reference>
<name>A0A538S6T0_UNCEI</name>
<organism evidence="12 13">
    <name type="scientific">Eiseniibacteriota bacterium</name>
    <dbReference type="NCBI Taxonomy" id="2212470"/>
    <lineage>
        <taxon>Bacteria</taxon>
        <taxon>Candidatus Eiseniibacteriota</taxon>
    </lineage>
</organism>
<sequence length="322" mass="35421">MVTSWLDFERPVVELEEKIQELKAQAGPKGAVQSELEELERQAEALRRQIFATLTPYQRVQLARHPRRPYALDYVERCFTDWTELHGDRHFADDPAIVGGLAMLEGRPVMLIGQQKGRDTKENLLRRFGMPNPEGYRKGLRLMRLAERFAIPVVTLVDTPGAYPGLGAEERGQAEAIAVNLREMARLLTPIVTVIIGEGGSGGALGLAVADAVLMFENTIYSVISPEGCASILWRDGKKGPQAAEALKLTAADLERMNVVDAVLSEPVGGAHRDPAAAAATLKHELMRHLDGLSGVSPLELRERRLAKFRRIGVFHDPGLTP</sequence>
<evidence type="ECO:0000313" key="12">
    <source>
        <dbReference type="EMBL" id="TMQ47070.1"/>
    </source>
</evidence>
<dbReference type="InterPro" id="IPR029045">
    <property type="entry name" value="ClpP/crotonase-like_dom_sf"/>
</dbReference>
<protein>
    <recommendedName>
        <fullName evidence="10">Acetyl-coenzyme A carboxylase carboxyl transferase subunit alpha</fullName>
        <shortName evidence="10">ACCase subunit alpha</shortName>
        <shortName evidence="10">Acetyl-CoA carboxylase carboxyltransferase subunit alpha</shortName>
        <ecNumber evidence="10">2.1.3.15</ecNumber>
    </recommendedName>
</protein>
<evidence type="ECO:0000256" key="1">
    <source>
        <dbReference type="ARBA" id="ARBA00004956"/>
    </source>
</evidence>
<dbReference type="GO" id="GO:0009317">
    <property type="term" value="C:acetyl-CoA carboxylase complex"/>
    <property type="evidence" value="ECO:0007669"/>
    <property type="project" value="InterPro"/>
</dbReference>
<keyword evidence="6 10" id="KW-0067">ATP-binding</keyword>
<evidence type="ECO:0000256" key="5">
    <source>
        <dbReference type="ARBA" id="ARBA00022832"/>
    </source>
</evidence>
<evidence type="ECO:0000256" key="9">
    <source>
        <dbReference type="ARBA" id="ARBA00049152"/>
    </source>
</evidence>